<evidence type="ECO:0000313" key="1">
    <source>
        <dbReference type="EMBL" id="CEF41084.1"/>
    </source>
</evidence>
<dbReference type="EMBL" id="LN606600">
    <property type="protein sequence ID" value="CEF41084.1"/>
    <property type="molecule type" value="Genomic_DNA"/>
</dbReference>
<reference evidence="2" key="1">
    <citation type="submission" date="2014-09" db="EMBL/GenBank/DDBJ databases">
        <authorList>
            <person name="Illeghems K.G."/>
        </authorList>
    </citation>
    <scope>NUCLEOTIDE SEQUENCE [LARGE SCALE GENOMIC DNA]</scope>
    <source>
        <strain evidence="2">108B</strain>
    </source>
</reference>
<evidence type="ECO:0000313" key="2">
    <source>
        <dbReference type="Proteomes" id="UP000056109"/>
    </source>
</evidence>
<dbReference type="PATRIC" id="fig|446692.3.peg.1781"/>
<name>A0A0U5ETD0_9PROT</name>
<proteinExistence type="predicted"/>
<organism evidence="1 2">
    <name type="scientific">Acetobacter senegalensis</name>
    <dbReference type="NCBI Taxonomy" id="446692"/>
    <lineage>
        <taxon>Bacteria</taxon>
        <taxon>Pseudomonadati</taxon>
        <taxon>Pseudomonadota</taxon>
        <taxon>Alphaproteobacteria</taxon>
        <taxon>Acetobacterales</taxon>
        <taxon>Acetobacteraceae</taxon>
        <taxon>Acetobacter</taxon>
    </lineage>
</organism>
<dbReference type="Proteomes" id="UP000056109">
    <property type="component" value="Chromosome I"/>
</dbReference>
<gene>
    <name evidence="1" type="ORF">ASN_1748</name>
</gene>
<dbReference type="RefSeq" id="WP_058987783.1">
    <property type="nucleotide sequence ID" value="NZ_LN606600.1"/>
</dbReference>
<keyword evidence="2" id="KW-1185">Reference proteome</keyword>
<protein>
    <submittedName>
        <fullName evidence="1">Uncharacterized protein</fullName>
    </submittedName>
</protein>
<dbReference type="GeneID" id="34782799"/>
<accession>A0A0U5ETD0</accession>
<dbReference type="KEGG" id="asz:ASN_1748"/>
<sequence>MEHPRRREGVMDSPANDPEMQKLIAMEVADIMEGMTTPTNWPNPERPGYPMFPEKTLHHVLKKKDTGEIIIRNWKSDGHHWDMIGHFAQWCSETYFYEGPVLTPAQITEMLTAERERCAKAAREVDMKYRRKWQTASIDADFIRGQSEGAYEVAEAIRNLGAAP</sequence>
<dbReference type="AlphaFoldDB" id="A0A0U5ETD0"/>